<accession>A0ABV4CNL9</accession>
<dbReference type="Proteomes" id="UP001564626">
    <property type="component" value="Unassembled WGS sequence"/>
</dbReference>
<proteinExistence type="predicted"/>
<evidence type="ECO:0000313" key="3">
    <source>
        <dbReference type="Proteomes" id="UP001564626"/>
    </source>
</evidence>
<protein>
    <submittedName>
        <fullName evidence="2">Uncharacterized protein</fullName>
    </submittedName>
</protein>
<evidence type="ECO:0000256" key="1">
    <source>
        <dbReference type="SAM" id="Phobius"/>
    </source>
</evidence>
<gene>
    <name evidence="2" type="ORF">AB8O55_25015</name>
</gene>
<keyword evidence="1" id="KW-0812">Transmembrane</keyword>
<keyword evidence="1" id="KW-1133">Transmembrane helix</keyword>
<keyword evidence="1" id="KW-0472">Membrane</keyword>
<sequence>MASGPPRQLRLSIVGWWVVALLLLLQTAVMWAGRDALPDQVAGGGLAPLGEAAGHARHLLVVNTAFGIGLAAAYLVLGALLFRRRPWARLLLTGFAVVHLLMLLGTGAVLSVNGVLVLFGAVAGLLLWWPTSTEWVTGEHD</sequence>
<feature type="transmembrane region" description="Helical" evidence="1">
    <location>
        <begin position="94"/>
        <end position="127"/>
    </location>
</feature>
<organism evidence="2 3">
    <name type="scientific">Saccharopolyspora cebuensis</name>
    <dbReference type="NCBI Taxonomy" id="418759"/>
    <lineage>
        <taxon>Bacteria</taxon>
        <taxon>Bacillati</taxon>
        <taxon>Actinomycetota</taxon>
        <taxon>Actinomycetes</taxon>
        <taxon>Pseudonocardiales</taxon>
        <taxon>Pseudonocardiaceae</taxon>
        <taxon>Saccharopolyspora</taxon>
    </lineage>
</organism>
<keyword evidence="3" id="KW-1185">Reference proteome</keyword>
<feature type="transmembrane region" description="Helical" evidence="1">
    <location>
        <begin position="60"/>
        <end position="82"/>
    </location>
</feature>
<comment type="caution">
    <text evidence="2">The sequence shown here is derived from an EMBL/GenBank/DDBJ whole genome shotgun (WGS) entry which is preliminary data.</text>
</comment>
<evidence type="ECO:0000313" key="2">
    <source>
        <dbReference type="EMBL" id="MEY8042681.1"/>
    </source>
</evidence>
<name>A0ABV4CNL9_9PSEU</name>
<reference evidence="2 3" key="1">
    <citation type="submission" date="2024-08" db="EMBL/GenBank/DDBJ databases">
        <title>Genome mining of Saccharopolyspora cebuensis PGLac3 from Nigerian medicinal plant.</title>
        <authorList>
            <person name="Ezeobiora C.E."/>
            <person name="Igbokwe N.H."/>
            <person name="Amin D.H."/>
            <person name="Mendie U.E."/>
        </authorList>
    </citation>
    <scope>NUCLEOTIDE SEQUENCE [LARGE SCALE GENOMIC DNA]</scope>
    <source>
        <strain evidence="2 3">PGLac3</strain>
    </source>
</reference>
<dbReference type="EMBL" id="JBGEHV010000063">
    <property type="protein sequence ID" value="MEY8042681.1"/>
    <property type="molecule type" value="Genomic_DNA"/>
</dbReference>
<dbReference type="RefSeq" id="WP_345357258.1">
    <property type="nucleotide sequence ID" value="NZ_BAABII010000003.1"/>
</dbReference>